<dbReference type="EMBL" id="CM026424">
    <property type="protein sequence ID" value="KAG0581136.1"/>
    <property type="molecule type" value="Genomic_DNA"/>
</dbReference>
<dbReference type="PANTHER" id="PTHR31874">
    <property type="entry name" value="CCT MOTIF FAMILY PROTEIN, EXPRESSED"/>
    <property type="match status" value="1"/>
</dbReference>
<dbReference type="Pfam" id="PF06203">
    <property type="entry name" value="CCT"/>
    <property type="match status" value="1"/>
</dbReference>
<gene>
    <name evidence="11" type="ORF">KC19_4G227400</name>
</gene>
<dbReference type="GO" id="GO:0006355">
    <property type="term" value="P:regulation of DNA-templated transcription"/>
    <property type="evidence" value="ECO:0007669"/>
    <property type="project" value="TreeGrafter"/>
</dbReference>
<dbReference type="GO" id="GO:0008270">
    <property type="term" value="F:zinc ion binding"/>
    <property type="evidence" value="ECO:0007669"/>
    <property type="project" value="UniProtKB-KW"/>
</dbReference>
<evidence type="ECO:0000256" key="3">
    <source>
        <dbReference type="ARBA" id="ARBA00022723"/>
    </source>
</evidence>
<keyword evidence="5 7" id="KW-0539">Nucleus</keyword>
<keyword evidence="4" id="KW-0862">Zinc</keyword>
<evidence type="ECO:0000256" key="7">
    <source>
        <dbReference type="PROSITE-ProRule" id="PRU00357"/>
    </source>
</evidence>
<feature type="domain" description="B box-type" evidence="9">
    <location>
        <begin position="30"/>
        <end position="77"/>
    </location>
</feature>
<comment type="similarity">
    <text evidence="2">Belongs to the CONSTANS family.</text>
</comment>
<dbReference type="PROSITE" id="PS50119">
    <property type="entry name" value="ZF_BBOX"/>
    <property type="match status" value="1"/>
</dbReference>
<evidence type="ECO:0000313" key="12">
    <source>
        <dbReference type="Proteomes" id="UP000822688"/>
    </source>
</evidence>
<evidence type="ECO:0000256" key="8">
    <source>
        <dbReference type="SAM" id="MobiDB-lite"/>
    </source>
</evidence>
<dbReference type="GO" id="GO:0005634">
    <property type="term" value="C:nucleus"/>
    <property type="evidence" value="ECO:0007669"/>
    <property type="project" value="UniProtKB-SubCell"/>
</dbReference>
<dbReference type="PANTHER" id="PTHR31874:SF1">
    <property type="entry name" value="ZINC FINGER PROTEIN CONSTANS-LIKE 6"/>
    <property type="match status" value="1"/>
</dbReference>
<dbReference type="AlphaFoldDB" id="A0A8T0IE23"/>
<evidence type="ECO:0000256" key="4">
    <source>
        <dbReference type="ARBA" id="ARBA00022833"/>
    </source>
</evidence>
<dbReference type="InterPro" id="IPR049808">
    <property type="entry name" value="CONSTANS-like_Bbox1"/>
</dbReference>
<dbReference type="InterPro" id="IPR010402">
    <property type="entry name" value="CCT_domain"/>
</dbReference>
<keyword evidence="6" id="KW-0863">Zinc-finger</keyword>
<feature type="region of interest" description="Disordered" evidence="8">
    <location>
        <begin position="79"/>
        <end position="178"/>
    </location>
</feature>
<feature type="region of interest" description="Disordered" evidence="8">
    <location>
        <begin position="312"/>
        <end position="339"/>
    </location>
</feature>
<evidence type="ECO:0000256" key="2">
    <source>
        <dbReference type="ARBA" id="ARBA00010024"/>
    </source>
</evidence>
<dbReference type="CDD" id="cd19821">
    <property type="entry name" value="Bbox1_BBX-like"/>
    <property type="match status" value="1"/>
</dbReference>
<feature type="domain" description="CCT" evidence="10">
    <location>
        <begin position="455"/>
        <end position="497"/>
    </location>
</feature>
<evidence type="ECO:0000256" key="6">
    <source>
        <dbReference type="PROSITE-ProRule" id="PRU00024"/>
    </source>
</evidence>
<keyword evidence="3" id="KW-0479">Metal-binding</keyword>
<dbReference type="PROSITE" id="PS51017">
    <property type="entry name" value="CCT"/>
    <property type="match status" value="1"/>
</dbReference>
<accession>A0A8T0IE23</accession>
<evidence type="ECO:0000313" key="11">
    <source>
        <dbReference type="EMBL" id="KAG0581136.1"/>
    </source>
</evidence>
<name>A0A8T0IE23_CERPU</name>
<dbReference type="InterPro" id="IPR000315">
    <property type="entry name" value="Znf_B-box"/>
</dbReference>
<evidence type="ECO:0000259" key="10">
    <source>
        <dbReference type="PROSITE" id="PS51017"/>
    </source>
</evidence>
<dbReference type="InterPro" id="IPR052453">
    <property type="entry name" value="CONSTANS-like_ZF"/>
</dbReference>
<evidence type="ECO:0000259" key="9">
    <source>
        <dbReference type="PROSITE" id="PS50119"/>
    </source>
</evidence>
<feature type="compositionally biased region" description="Basic residues" evidence="8">
    <location>
        <begin position="136"/>
        <end position="148"/>
    </location>
</feature>
<sequence length="504" mass="53979">MAGVVARGGGGGGGGAQSKNVATAMAIAGRASRACDVCGSQRARWYCHADNAHLCHRCDQNVHSANALARRHERVRLTGLSSSGAASQVGKKRGASSGEGKKGSAAKAGGQQQQQTQQQTQQQQQGVGAGSQSPPSRKRSRLSRRPNPHVHAPAFDVVPKAKSRQAKAKGKPQGVDSHEVPNFITVNIQESPVSFTTHDSATAMSMAAFCKIHAAAAAAMQVDVEDAFDQDGLSSGDADQFLVPNGYLDDFESAIAAPIESSSPQDDDVDDMEATFAMADDVGASDEECYRLDFSDIVGLRDADADAFEGDCEGDTSEGALRAGSTGHESNSAVDNDDEEDEVVPVSHEPVLHTPFKVKQEYHCETYDLIKKEVAAVLEESKPLPSLLRLDYADVLSAWSEHRSLWTDGKRPQTVPDDSTSEAAGGVLDVGVVPDMLSGHGCQGTAAPARSDGGREARVMRYREKRRTRLFSKKIRYEVRKLNAERRPRMKGRFVKRTPGMCSS</sequence>
<feature type="compositionally biased region" description="Basic residues" evidence="8">
    <location>
        <begin position="161"/>
        <end position="170"/>
    </location>
</feature>
<reference evidence="11" key="1">
    <citation type="submission" date="2020-06" db="EMBL/GenBank/DDBJ databases">
        <title>WGS assembly of Ceratodon purpureus strain R40.</title>
        <authorList>
            <person name="Carey S.B."/>
            <person name="Jenkins J."/>
            <person name="Shu S."/>
            <person name="Lovell J.T."/>
            <person name="Sreedasyam A."/>
            <person name="Maumus F."/>
            <person name="Tiley G.P."/>
            <person name="Fernandez-Pozo N."/>
            <person name="Barry K."/>
            <person name="Chen C."/>
            <person name="Wang M."/>
            <person name="Lipzen A."/>
            <person name="Daum C."/>
            <person name="Saski C.A."/>
            <person name="Payton A.C."/>
            <person name="Mcbreen J.C."/>
            <person name="Conrad R.E."/>
            <person name="Kollar L.M."/>
            <person name="Olsson S."/>
            <person name="Huttunen S."/>
            <person name="Landis J.B."/>
            <person name="Wickett N.J."/>
            <person name="Johnson M.G."/>
            <person name="Rensing S.A."/>
            <person name="Grimwood J."/>
            <person name="Schmutz J."/>
            <person name="Mcdaniel S.F."/>
        </authorList>
    </citation>
    <scope>NUCLEOTIDE SEQUENCE</scope>
    <source>
        <strain evidence="11">R40</strain>
    </source>
</reference>
<evidence type="ECO:0000256" key="5">
    <source>
        <dbReference type="ARBA" id="ARBA00023242"/>
    </source>
</evidence>
<dbReference type="Proteomes" id="UP000822688">
    <property type="component" value="Chromosome 4"/>
</dbReference>
<protein>
    <submittedName>
        <fullName evidence="11">Uncharacterized protein</fullName>
    </submittedName>
</protein>
<evidence type="ECO:0000256" key="1">
    <source>
        <dbReference type="ARBA" id="ARBA00004123"/>
    </source>
</evidence>
<comment type="caution">
    <text evidence="11">The sequence shown here is derived from an EMBL/GenBank/DDBJ whole genome shotgun (WGS) entry which is preliminary data.</text>
</comment>
<dbReference type="Pfam" id="PF00643">
    <property type="entry name" value="zf-B_box"/>
    <property type="match status" value="1"/>
</dbReference>
<dbReference type="SMART" id="SM00336">
    <property type="entry name" value="BBOX"/>
    <property type="match status" value="1"/>
</dbReference>
<comment type="subcellular location">
    <subcellularLocation>
        <location evidence="1 7">Nucleus</location>
    </subcellularLocation>
</comment>
<organism evidence="11 12">
    <name type="scientific">Ceratodon purpureus</name>
    <name type="common">Fire moss</name>
    <name type="synonym">Dicranum purpureum</name>
    <dbReference type="NCBI Taxonomy" id="3225"/>
    <lineage>
        <taxon>Eukaryota</taxon>
        <taxon>Viridiplantae</taxon>
        <taxon>Streptophyta</taxon>
        <taxon>Embryophyta</taxon>
        <taxon>Bryophyta</taxon>
        <taxon>Bryophytina</taxon>
        <taxon>Bryopsida</taxon>
        <taxon>Dicranidae</taxon>
        <taxon>Pseudoditrichales</taxon>
        <taxon>Ditrichaceae</taxon>
        <taxon>Ceratodon</taxon>
    </lineage>
</organism>
<proteinExistence type="inferred from homology"/>
<keyword evidence="12" id="KW-1185">Reference proteome</keyword>
<feature type="compositionally biased region" description="Low complexity" evidence="8">
    <location>
        <begin position="95"/>
        <end position="135"/>
    </location>
</feature>